<evidence type="ECO:0000313" key="2">
    <source>
        <dbReference type="EMBL" id="MDT0476210.1"/>
    </source>
</evidence>
<dbReference type="RefSeq" id="WP_311636925.1">
    <property type="nucleotide sequence ID" value="NZ_JAVRFF010000039.1"/>
</dbReference>
<name>A0ABU2USE1_9ACTN</name>
<feature type="compositionally biased region" description="Acidic residues" evidence="1">
    <location>
        <begin position="255"/>
        <end position="264"/>
    </location>
</feature>
<organism evidence="2 3">
    <name type="scientific">Streptomyces hintoniae</name>
    <dbReference type="NCBI Taxonomy" id="3075521"/>
    <lineage>
        <taxon>Bacteria</taxon>
        <taxon>Bacillati</taxon>
        <taxon>Actinomycetota</taxon>
        <taxon>Actinomycetes</taxon>
        <taxon>Kitasatosporales</taxon>
        <taxon>Streptomycetaceae</taxon>
        <taxon>Streptomyces</taxon>
    </lineage>
</organism>
<accession>A0ABU2USE1</accession>
<evidence type="ECO:0000256" key="1">
    <source>
        <dbReference type="SAM" id="MobiDB-lite"/>
    </source>
</evidence>
<reference evidence="2" key="1">
    <citation type="submission" date="2024-05" db="EMBL/GenBank/DDBJ databases">
        <title>30 novel species of actinomycetes from the DSMZ collection.</title>
        <authorList>
            <person name="Nouioui I."/>
        </authorList>
    </citation>
    <scope>NUCLEOTIDE SEQUENCE</scope>
    <source>
        <strain evidence="2">DSM 41014</strain>
    </source>
</reference>
<sequence>MSETYPEQPLVPAALAAARPTAAEVEAAARLLAHAWAPGVLLPGDPGYDQADTEEDPDDYCGCAGQDEDGESRGCNCGDGCVCESCEYYRYARRSLCYVKNCGRRPAFRVVRFALTEQHVQEPVASGAVCPHAQGEPHHCTPTTVFIAAGPTVQEYDYQPACSLAHAAELRDRLQQHTPSSNTLYRIEAWTYRPHDRELPSPLPQLASLTDQARDAAAWAVRAHAESRSPAYWLETARRAVALAAFNAAQPLEQPDADDGDFDDQPAGPAQEEPAEGPW</sequence>
<feature type="region of interest" description="Disordered" evidence="1">
    <location>
        <begin position="249"/>
        <end position="279"/>
    </location>
</feature>
<keyword evidence="3" id="KW-1185">Reference proteome</keyword>
<gene>
    <name evidence="2" type="ORF">RM863_29205</name>
</gene>
<dbReference type="EMBL" id="JAVRFF010000039">
    <property type="protein sequence ID" value="MDT0476210.1"/>
    <property type="molecule type" value="Genomic_DNA"/>
</dbReference>
<proteinExistence type="predicted"/>
<dbReference type="Proteomes" id="UP001180489">
    <property type="component" value="Unassembled WGS sequence"/>
</dbReference>
<comment type="caution">
    <text evidence="2">The sequence shown here is derived from an EMBL/GenBank/DDBJ whole genome shotgun (WGS) entry which is preliminary data.</text>
</comment>
<protein>
    <submittedName>
        <fullName evidence="2">Uncharacterized protein</fullName>
    </submittedName>
</protein>
<evidence type="ECO:0000313" key="3">
    <source>
        <dbReference type="Proteomes" id="UP001180489"/>
    </source>
</evidence>